<reference evidence="2" key="1">
    <citation type="submission" date="2021-02" db="EMBL/GenBank/DDBJ databases">
        <authorList>
            <person name="Dougan E. K."/>
            <person name="Rhodes N."/>
            <person name="Thang M."/>
            <person name="Chan C."/>
        </authorList>
    </citation>
    <scope>NUCLEOTIDE SEQUENCE</scope>
</reference>
<name>A0A813DA63_POLGL</name>
<dbReference type="Proteomes" id="UP000654075">
    <property type="component" value="Unassembled WGS sequence"/>
</dbReference>
<organism evidence="2 3">
    <name type="scientific">Polarella glacialis</name>
    <name type="common">Dinoflagellate</name>
    <dbReference type="NCBI Taxonomy" id="89957"/>
    <lineage>
        <taxon>Eukaryota</taxon>
        <taxon>Sar</taxon>
        <taxon>Alveolata</taxon>
        <taxon>Dinophyceae</taxon>
        <taxon>Suessiales</taxon>
        <taxon>Suessiaceae</taxon>
        <taxon>Polarella</taxon>
    </lineage>
</organism>
<proteinExistence type="predicted"/>
<dbReference type="OrthoDB" id="446069at2759"/>
<dbReference type="AlphaFoldDB" id="A0A813DA63"/>
<evidence type="ECO:0000313" key="3">
    <source>
        <dbReference type="Proteomes" id="UP000654075"/>
    </source>
</evidence>
<accession>A0A813DA63</accession>
<feature type="non-terminal residue" evidence="2">
    <location>
        <position position="1"/>
    </location>
</feature>
<evidence type="ECO:0000256" key="1">
    <source>
        <dbReference type="SAM" id="MobiDB-lite"/>
    </source>
</evidence>
<feature type="region of interest" description="Disordered" evidence="1">
    <location>
        <begin position="1"/>
        <end position="20"/>
    </location>
</feature>
<sequence length="268" mass="29419">LPSPVGPPLEQPPPRGKRRSASLTAATLLWLASASTPSGFLVPLPSQSQYLRPAEGRLIRSSFERIRRLRCKPQLRVVAEPPTRSRPPDVEAEARTENSEWAECLLQFADAASPADASEVWVFRKKDYQEFQRLIGLRLSYRRPSRDTEPGPQKFGEARREEAMAGTTVTCRERNVDPSLVCAECIKVFTGGAYRDAGIAVPAFPPAPDVMQCLALSVGEVFKANGEDPNDSKSVIEGPRVGHGQSPLRQAAFCNYVNARFSTVPSES</sequence>
<protein>
    <submittedName>
        <fullName evidence="2">Uncharacterized protein</fullName>
    </submittedName>
</protein>
<dbReference type="EMBL" id="CAJNNV010000412">
    <property type="protein sequence ID" value="CAE8582511.1"/>
    <property type="molecule type" value="Genomic_DNA"/>
</dbReference>
<evidence type="ECO:0000313" key="2">
    <source>
        <dbReference type="EMBL" id="CAE8582511.1"/>
    </source>
</evidence>
<keyword evidence="3" id="KW-1185">Reference proteome</keyword>
<gene>
    <name evidence="2" type="ORF">PGLA1383_LOCUS1511</name>
</gene>
<comment type="caution">
    <text evidence="2">The sequence shown here is derived from an EMBL/GenBank/DDBJ whole genome shotgun (WGS) entry which is preliminary data.</text>
</comment>
<feature type="compositionally biased region" description="Pro residues" evidence="1">
    <location>
        <begin position="1"/>
        <end position="14"/>
    </location>
</feature>